<dbReference type="Proteomes" id="UP001529510">
    <property type="component" value="Unassembled WGS sequence"/>
</dbReference>
<evidence type="ECO:0000313" key="2">
    <source>
        <dbReference type="EMBL" id="KAL0186829.1"/>
    </source>
</evidence>
<evidence type="ECO:0000313" key="3">
    <source>
        <dbReference type="Proteomes" id="UP001529510"/>
    </source>
</evidence>
<reference evidence="2 3" key="1">
    <citation type="submission" date="2024-05" db="EMBL/GenBank/DDBJ databases">
        <title>Genome sequencing and assembly of Indian major carp, Cirrhinus mrigala (Hamilton, 1822).</title>
        <authorList>
            <person name="Mohindra V."/>
            <person name="Chowdhury L.M."/>
            <person name="Lal K."/>
            <person name="Jena J.K."/>
        </authorList>
    </citation>
    <scope>NUCLEOTIDE SEQUENCE [LARGE SCALE GENOMIC DNA]</scope>
    <source>
        <strain evidence="2">CM1030</strain>
        <tissue evidence="2">Blood</tissue>
    </source>
</reference>
<organism evidence="2 3">
    <name type="scientific">Cirrhinus mrigala</name>
    <name type="common">Mrigala</name>
    <dbReference type="NCBI Taxonomy" id="683832"/>
    <lineage>
        <taxon>Eukaryota</taxon>
        <taxon>Metazoa</taxon>
        <taxon>Chordata</taxon>
        <taxon>Craniata</taxon>
        <taxon>Vertebrata</taxon>
        <taxon>Euteleostomi</taxon>
        <taxon>Actinopterygii</taxon>
        <taxon>Neopterygii</taxon>
        <taxon>Teleostei</taxon>
        <taxon>Ostariophysi</taxon>
        <taxon>Cypriniformes</taxon>
        <taxon>Cyprinidae</taxon>
        <taxon>Labeoninae</taxon>
        <taxon>Labeonini</taxon>
        <taxon>Cirrhinus</taxon>
    </lineage>
</organism>
<name>A0ABD0QKT7_CIRMR</name>
<gene>
    <name evidence="2" type="ORF">M9458_018499</name>
</gene>
<sequence length="88" mass="10188">GLSQIPHSLSEKRRDRVHHPQDTFKPHAWPKDEPQLNTQLRNSSGAAGPLRCGVPDYPGQREVHLSRHPRQKRFVIYGGRWPKTDLTY</sequence>
<keyword evidence="3" id="KW-1185">Reference proteome</keyword>
<feature type="region of interest" description="Disordered" evidence="1">
    <location>
        <begin position="1"/>
        <end position="55"/>
    </location>
</feature>
<dbReference type="AlphaFoldDB" id="A0ABD0QKT7"/>
<feature type="non-terminal residue" evidence="2">
    <location>
        <position position="88"/>
    </location>
</feature>
<dbReference type="EMBL" id="JAMKFB020000008">
    <property type="protein sequence ID" value="KAL0186829.1"/>
    <property type="molecule type" value="Genomic_DNA"/>
</dbReference>
<comment type="caution">
    <text evidence="2">The sequence shown here is derived from an EMBL/GenBank/DDBJ whole genome shotgun (WGS) entry which is preliminary data.</text>
</comment>
<proteinExistence type="predicted"/>
<protein>
    <submittedName>
        <fullName evidence="2">Uncharacterized protein</fullName>
    </submittedName>
</protein>
<accession>A0ABD0QKT7</accession>
<feature type="non-terminal residue" evidence="2">
    <location>
        <position position="1"/>
    </location>
</feature>
<feature type="compositionally biased region" description="Polar residues" evidence="1">
    <location>
        <begin position="35"/>
        <end position="45"/>
    </location>
</feature>
<evidence type="ECO:0000256" key="1">
    <source>
        <dbReference type="SAM" id="MobiDB-lite"/>
    </source>
</evidence>
<feature type="compositionally biased region" description="Basic and acidic residues" evidence="1">
    <location>
        <begin position="9"/>
        <end position="34"/>
    </location>
</feature>